<dbReference type="InterPro" id="IPR015424">
    <property type="entry name" value="PyrdxlP-dep_Trfase"/>
</dbReference>
<comment type="catalytic activity">
    <reaction evidence="20">
        <text>(R)-3-amino-2-methylpropanoate + pyruvate = 2-methyl-3-oxopropanoate + L-alanine</text>
        <dbReference type="Rhea" id="RHEA:18393"/>
        <dbReference type="ChEBI" id="CHEBI:15361"/>
        <dbReference type="ChEBI" id="CHEBI:57700"/>
        <dbReference type="ChEBI" id="CHEBI:57731"/>
        <dbReference type="ChEBI" id="CHEBI:57972"/>
        <dbReference type="EC" id="2.6.1.40"/>
    </reaction>
    <physiologicalReaction direction="left-to-right" evidence="20">
        <dbReference type="Rhea" id="RHEA:18394"/>
    </physiologicalReaction>
</comment>
<comment type="catalytic activity">
    <reaction evidence="35">
        <text>N(omega)-methyl-L-arginine + glyoxylate = 5-(3-methylguanidino)-2-oxopentanoate + glycine</text>
        <dbReference type="Rhea" id="RHEA:77323"/>
        <dbReference type="ChEBI" id="CHEBI:36655"/>
        <dbReference type="ChEBI" id="CHEBI:57305"/>
        <dbReference type="ChEBI" id="CHEBI:114953"/>
        <dbReference type="ChEBI" id="CHEBI:197314"/>
    </reaction>
</comment>
<evidence type="ECO:0000256" key="2">
    <source>
        <dbReference type="ARBA" id="ARBA00004173"/>
    </source>
</evidence>
<dbReference type="EC" id="2.6.1.18" evidence="28"/>
<dbReference type="Proteomes" id="UP001642483">
    <property type="component" value="Unassembled WGS sequence"/>
</dbReference>
<comment type="caution">
    <text evidence="40">The sequence shown here is derived from an EMBL/GenBank/DDBJ whole genome shotgun (WGS) entry which is preliminary data.</text>
</comment>
<keyword evidence="10" id="KW-0496">Mitochondrion</keyword>
<evidence type="ECO:0000256" key="36">
    <source>
        <dbReference type="ARBA" id="ARBA00048916"/>
    </source>
</evidence>
<evidence type="ECO:0000256" key="5">
    <source>
        <dbReference type="ARBA" id="ARBA00013049"/>
    </source>
</evidence>
<dbReference type="EC" id="2.6.1.44" evidence="5"/>
<dbReference type="CDD" id="cd00610">
    <property type="entry name" value="OAT_like"/>
    <property type="match status" value="1"/>
</dbReference>
<comment type="catalytic activity">
    <reaction evidence="36">
        <text>oxaloacetate + L-alanine = L-aspartate + pyruvate</text>
        <dbReference type="Rhea" id="RHEA:77347"/>
        <dbReference type="ChEBI" id="CHEBI:15361"/>
        <dbReference type="ChEBI" id="CHEBI:16452"/>
        <dbReference type="ChEBI" id="CHEBI:29991"/>
        <dbReference type="ChEBI" id="CHEBI:57972"/>
    </reaction>
</comment>
<keyword evidence="6" id="KW-0032">Aminotransferase</keyword>
<dbReference type="PIRSF" id="PIRSF000521">
    <property type="entry name" value="Transaminase_4ab_Lys_Orn"/>
    <property type="match status" value="1"/>
</dbReference>
<reference evidence="40 41" key="1">
    <citation type="submission" date="2024-02" db="EMBL/GenBank/DDBJ databases">
        <authorList>
            <person name="Daric V."/>
            <person name="Darras S."/>
        </authorList>
    </citation>
    <scope>NUCLEOTIDE SEQUENCE [LARGE SCALE GENOMIC DNA]</scope>
</reference>
<evidence type="ECO:0000256" key="8">
    <source>
        <dbReference type="ARBA" id="ARBA00022898"/>
    </source>
</evidence>
<comment type="subcellular location">
    <subcellularLocation>
        <location evidence="2">Mitochondrion</location>
    </subcellularLocation>
</comment>
<protein>
    <recommendedName>
        <fullName evidence="13">Alanine--glyoxylate aminotransferase 2, mitochondrial</fullName>
        <ecNumber evidence="28">2.6.1.18</ecNumber>
        <ecNumber evidence="12">2.6.1.40</ecNumber>
        <ecNumber evidence="5">2.6.1.44</ecNumber>
    </recommendedName>
    <alternativeName>
        <fullName evidence="14">(R)-3-amino-2-methylpropionate--pyruvate transaminase</fullName>
    </alternativeName>
    <alternativeName>
        <fullName evidence="16">Beta-ALAAT II</fullName>
    </alternativeName>
    <alternativeName>
        <fullName evidence="17">Beta-alanine-pyruvate aminotransferase</fullName>
    </alternativeName>
    <alternativeName>
        <fullName evidence="30">D-3-aminoisobutyrate-pyruvate aminotransferase</fullName>
    </alternativeName>
    <alternativeName>
        <fullName evidence="15">D-AIBAT</fullName>
    </alternativeName>
    <alternativeName>
        <fullName evidence="29">D-beta-aminoisobutyrate-pyruvate aminotransferase</fullName>
    </alternativeName>
</protein>
<dbReference type="EC" id="2.6.1.40" evidence="12"/>
<dbReference type="InterPro" id="IPR049704">
    <property type="entry name" value="Aminotrans_3_PPA_site"/>
</dbReference>
<evidence type="ECO:0000256" key="39">
    <source>
        <dbReference type="RuleBase" id="RU003560"/>
    </source>
</evidence>
<name>A0ABP0GBG8_CLALP</name>
<comment type="catalytic activity">
    <reaction evidence="31">
        <text>N(omega),N(omega)-dimethyl-L-arginine + glyoxylate = 5-(3,3-dimethylguanidino)-2-oxopentanoate + glycine</text>
        <dbReference type="Rhea" id="RHEA:77311"/>
        <dbReference type="ChEBI" id="CHEBI:36655"/>
        <dbReference type="ChEBI" id="CHEBI:57305"/>
        <dbReference type="ChEBI" id="CHEBI:58326"/>
        <dbReference type="ChEBI" id="CHEBI:197301"/>
    </reaction>
</comment>
<sequence length="494" mass="55116">MVQHVWKCSSLLPPIRWHLLRMMSTASVPVMPECDYKPKPYRGPTYEKIMKIRSKHVSPTVKPTFNKPLILSEGKMQWLWDNEGKRYLDLFAGIVTVSVGHCHSKVVEPLKQQLDYLWHTTQLYVNYPMYEYAEKLTAKMPGNLKVCFFTNSGSEANDLAMVLAREYTKAFDIISFRNCFHGSSPYTAGLTAHGSWKNAYANGFGIHHAMNPDPYQGIWGGSNCRDSLVQTDRTCSCADDQCQAEDKYLEQLQEIFDNSIGKRVAGFFAEAIQGVGGVVQYPKNFLAKAYEMVRSRGGLCIADEVQTGFGRTGTHMWGFESHGVIPDIVTMAKGIGNGFPMGAVVTTPEVVNAIADVSLLNTFAGNPMATTVANKVLDVIEEEKTQERSLEIGNYMIKELVKLRDEFEIVGDVRGKGLMLGVEMVENKETRRPLNPQSMGEIRDAIKDLGVIIGIGGLRSNTFRIKPPMCITKEDANFAVAVVRKAIGDFLRKQ</sequence>
<organism evidence="40 41">
    <name type="scientific">Clavelina lepadiformis</name>
    <name type="common">Light-bulb sea squirt</name>
    <name type="synonym">Ascidia lepadiformis</name>
    <dbReference type="NCBI Taxonomy" id="159417"/>
    <lineage>
        <taxon>Eukaryota</taxon>
        <taxon>Metazoa</taxon>
        <taxon>Chordata</taxon>
        <taxon>Tunicata</taxon>
        <taxon>Ascidiacea</taxon>
        <taxon>Aplousobranchia</taxon>
        <taxon>Clavelinidae</taxon>
        <taxon>Clavelina</taxon>
    </lineage>
</organism>
<comment type="catalytic activity">
    <reaction evidence="19">
        <text>(2S)-2-aminobutanoate + glyoxylate = 2-oxobutanoate + glycine</text>
        <dbReference type="Rhea" id="RHEA:77339"/>
        <dbReference type="ChEBI" id="CHEBI:16763"/>
        <dbReference type="ChEBI" id="CHEBI:36655"/>
        <dbReference type="ChEBI" id="CHEBI:57305"/>
        <dbReference type="ChEBI" id="CHEBI:74359"/>
    </reaction>
</comment>
<evidence type="ECO:0000256" key="37">
    <source>
        <dbReference type="ARBA" id="ARBA00049480"/>
    </source>
</evidence>
<evidence type="ECO:0000256" key="15">
    <source>
        <dbReference type="ARBA" id="ARBA00041845"/>
    </source>
</evidence>
<evidence type="ECO:0000256" key="29">
    <source>
        <dbReference type="ARBA" id="ARBA00044257"/>
    </source>
</evidence>
<evidence type="ECO:0000256" key="35">
    <source>
        <dbReference type="ARBA" id="ARBA00048760"/>
    </source>
</evidence>
<comment type="cofactor">
    <cofactor evidence="1">
        <name>pyridoxal 5'-phosphate</name>
        <dbReference type="ChEBI" id="CHEBI:597326"/>
    </cofactor>
</comment>
<evidence type="ECO:0000313" key="40">
    <source>
        <dbReference type="EMBL" id="CAK8689102.1"/>
    </source>
</evidence>
<comment type="catalytic activity">
    <reaction evidence="34">
        <text>N(omega),N(omega)-dimethyl-L-arginine + 2-oxobutanoate = 5-(3,3-dimethylguanidino)-2-oxopentanoate + (2S)-2-aminobutanoate</text>
        <dbReference type="Rhea" id="RHEA:77351"/>
        <dbReference type="ChEBI" id="CHEBI:16763"/>
        <dbReference type="ChEBI" id="CHEBI:58326"/>
        <dbReference type="ChEBI" id="CHEBI:74359"/>
        <dbReference type="ChEBI" id="CHEBI:197301"/>
    </reaction>
</comment>
<evidence type="ECO:0000256" key="21">
    <source>
        <dbReference type="ARBA" id="ARBA00043749"/>
    </source>
</evidence>
<evidence type="ECO:0000256" key="13">
    <source>
        <dbReference type="ARBA" id="ARBA00039862"/>
    </source>
</evidence>
<evidence type="ECO:0000256" key="26">
    <source>
        <dbReference type="ARBA" id="ARBA00043825"/>
    </source>
</evidence>
<evidence type="ECO:0000256" key="20">
    <source>
        <dbReference type="ARBA" id="ARBA00043726"/>
    </source>
</evidence>
<keyword evidence="8 39" id="KW-0663">Pyridoxal phosphate</keyword>
<evidence type="ECO:0000256" key="22">
    <source>
        <dbReference type="ARBA" id="ARBA00043751"/>
    </source>
</evidence>
<evidence type="ECO:0000256" key="24">
    <source>
        <dbReference type="ARBA" id="ARBA00043777"/>
    </source>
</evidence>
<evidence type="ECO:0000256" key="7">
    <source>
        <dbReference type="ARBA" id="ARBA00022679"/>
    </source>
</evidence>
<evidence type="ECO:0000256" key="9">
    <source>
        <dbReference type="ARBA" id="ARBA00022946"/>
    </source>
</evidence>
<evidence type="ECO:0000256" key="18">
    <source>
        <dbReference type="ARBA" id="ARBA00043669"/>
    </source>
</evidence>
<keyword evidence="9" id="KW-0809">Transit peptide</keyword>
<comment type="catalytic activity">
    <reaction evidence="23">
        <text>N(omega)-methyl-L-arginine + pyruvate = 5-(3-methylguanidino)-2-oxopentanoate + L-alanine</text>
        <dbReference type="Rhea" id="RHEA:77319"/>
        <dbReference type="ChEBI" id="CHEBI:15361"/>
        <dbReference type="ChEBI" id="CHEBI:57972"/>
        <dbReference type="ChEBI" id="CHEBI:114953"/>
        <dbReference type="ChEBI" id="CHEBI:197314"/>
    </reaction>
</comment>
<dbReference type="SUPFAM" id="SSF53383">
    <property type="entry name" value="PLP-dependent transferases"/>
    <property type="match status" value="1"/>
</dbReference>
<evidence type="ECO:0000256" key="32">
    <source>
        <dbReference type="ARBA" id="ARBA00048264"/>
    </source>
</evidence>
<comment type="subunit">
    <text evidence="4">Homotetramer.</text>
</comment>
<comment type="catalytic activity">
    <reaction evidence="22">
        <text>2-oxobutanoate + L-alanine = (2S)-2-aminobutanoate + pyruvate</text>
        <dbReference type="Rhea" id="RHEA:77355"/>
        <dbReference type="ChEBI" id="CHEBI:15361"/>
        <dbReference type="ChEBI" id="CHEBI:16763"/>
        <dbReference type="ChEBI" id="CHEBI:57972"/>
        <dbReference type="ChEBI" id="CHEBI:74359"/>
        <dbReference type="EC" id="2.6.1.44"/>
    </reaction>
</comment>
<evidence type="ECO:0000256" key="28">
    <source>
        <dbReference type="ARBA" id="ARBA00044055"/>
    </source>
</evidence>
<evidence type="ECO:0000256" key="34">
    <source>
        <dbReference type="ARBA" id="ARBA00048560"/>
    </source>
</evidence>
<evidence type="ECO:0000256" key="16">
    <source>
        <dbReference type="ARBA" id="ARBA00042611"/>
    </source>
</evidence>
<keyword evidence="41" id="KW-1185">Reference proteome</keyword>
<dbReference type="EMBL" id="CAWYQH010000108">
    <property type="protein sequence ID" value="CAK8689102.1"/>
    <property type="molecule type" value="Genomic_DNA"/>
</dbReference>
<evidence type="ECO:0000256" key="14">
    <source>
        <dbReference type="ARBA" id="ARBA00041662"/>
    </source>
</evidence>
<proteinExistence type="inferred from homology"/>
<dbReference type="Pfam" id="PF00202">
    <property type="entry name" value="Aminotran_3"/>
    <property type="match status" value="1"/>
</dbReference>
<dbReference type="Gene3D" id="3.40.640.10">
    <property type="entry name" value="Type I PLP-dependent aspartate aminotransferase-like (Major domain)"/>
    <property type="match status" value="1"/>
</dbReference>
<dbReference type="InterPro" id="IPR005814">
    <property type="entry name" value="Aminotrans_3"/>
</dbReference>
<comment type="catalytic activity">
    <reaction evidence="37">
        <text>N(omega),N('omega)-dimethyl-L-arginine + glyoxylate = 5-(3,3'-dimethylguanidino)-2-oxopentanoate + glycine</text>
        <dbReference type="Rhea" id="RHEA:77315"/>
        <dbReference type="ChEBI" id="CHEBI:36655"/>
        <dbReference type="ChEBI" id="CHEBI:57305"/>
        <dbReference type="ChEBI" id="CHEBI:197308"/>
        <dbReference type="ChEBI" id="CHEBI:197310"/>
    </reaction>
</comment>
<evidence type="ECO:0000256" key="11">
    <source>
        <dbReference type="ARBA" id="ARBA00033660"/>
    </source>
</evidence>
<evidence type="ECO:0000256" key="27">
    <source>
        <dbReference type="ARBA" id="ARBA00043826"/>
    </source>
</evidence>
<evidence type="ECO:0000256" key="23">
    <source>
        <dbReference type="ARBA" id="ARBA00043758"/>
    </source>
</evidence>
<comment type="function">
    <text evidence="38">Multifunctional aminotransferase with a broad substrate specificity. Catalyzes the conversion of glyoxylate to glycine using alanine as the amino donor. Catalyzes metabolism of not L- but the D-isomer of D-beta-aminoisobutyric acid to generate 2-methyl-3-oxopropanoate and alanine. Catalyzes the transfer of the amino group from beta-alanine to pyruvate to yield L-alanine and 3-oxopropanoate. Can metabolize NG-monomethyl-L-arginine (NMMA), asymmetric NG,NG-dimethyl-L-arginine (ADMA) and symmetric NG,N'G-dimethyl-L-arginine (SDMA). ADMA is a potent inhibitor of nitric-oxide (NO) synthase, and this activity provides mechanism through which the kidney regulates blood pressure.</text>
</comment>
<evidence type="ECO:0000256" key="10">
    <source>
        <dbReference type="ARBA" id="ARBA00023128"/>
    </source>
</evidence>
<comment type="catalytic activity">
    <reaction evidence="21">
        <text>N(omega),N(omega)-dimethyl-L-arginine + oxaloacetate = 5-(3,3-dimethylguanidino)-2-oxopentanoate + L-aspartate</text>
        <dbReference type="Rhea" id="RHEA:77343"/>
        <dbReference type="ChEBI" id="CHEBI:16452"/>
        <dbReference type="ChEBI" id="CHEBI:29991"/>
        <dbReference type="ChEBI" id="CHEBI:58326"/>
        <dbReference type="ChEBI" id="CHEBI:197301"/>
    </reaction>
</comment>
<comment type="catalytic activity">
    <reaction evidence="27">
        <text>2-oxopentanoate + N(omega),N(omega)-dimethyl-L-arginine = 5-(3,3-dimethylguanidino)-2-oxopentanoate + L-2-aminopentanoate</text>
        <dbReference type="Rhea" id="RHEA:77359"/>
        <dbReference type="ChEBI" id="CHEBI:28644"/>
        <dbReference type="ChEBI" id="CHEBI:58326"/>
        <dbReference type="ChEBI" id="CHEBI:58441"/>
        <dbReference type="ChEBI" id="CHEBI:197301"/>
    </reaction>
</comment>
<gene>
    <name evidence="40" type="ORF">CVLEPA_LOCUS21078</name>
</gene>
<comment type="catalytic activity">
    <reaction evidence="24">
        <text>L-ornithine + pyruvate = 5-amino-2-oxopentanoate + L-alanine</text>
        <dbReference type="Rhea" id="RHEA:77327"/>
        <dbReference type="ChEBI" id="CHEBI:15361"/>
        <dbReference type="ChEBI" id="CHEBI:46911"/>
        <dbReference type="ChEBI" id="CHEBI:57972"/>
        <dbReference type="ChEBI" id="CHEBI:58802"/>
    </reaction>
</comment>
<comment type="catalytic activity">
    <reaction evidence="11">
        <text>glyoxylate + L-alanine = glycine + pyruvate</text>
        <dbReference type="Rhea" id="RHEA:24248"/>
        <dbReference type="ChEBI" id="CHEBI:15361"/>
        <dbReference type="ChEBI" id="CHEBI:36655"/>
        <dbReference type="ChEBI" id="CHEBI:57305"/>
        <dbReference type="ChEBI" id="CHEBI:57972"/>
        <dbReference type="EC" id="2.6.1.44"/>
    </reaction>
    <physiologicalReaction direction="left-to-right" evidence="11">
        <dbReference type="Rhea" id="RHEA:24249"/>
    </physiologicalReaction>
</comment>
<evidence type="ECO:0000256" key="1">
    <source>
        <dbReference type="ARBA" id="ARBA00001933"/>
    </source>
</evidence>
<comment type="catalytic activity">
    <reaction evidence="32">
        <text>L-ornithine + glyoxylate = 5-amino-2-oxopentanoate + glycine</text>
        <dbReference type="Rhea" id="RHEA:77331"/>
        <dbReference type="ChEBI" id="CHEBI:36655"/>
        <dbReference type="ChEBI" id="CHEBI:46911"/>
        <dbReference type="ChEBI" id="CHEBI:57305"/>
        <dbReference type="ChEBI" id="CHEBI:58802"/>
    </reaction>
</comment>
<evidence type="ECO:0000313" key="41">
    <source>
        <dbReference type="Proteomes" id="UP001642483"/>
    </source>
</evidence>
<evidence type="ECO:0000256" key="33">
    <source>
        <dbReference type="ARBA" id="ARBA00048500"/>
    </source>
</evidence>
<dbReference type="PANTHER" id="PTHR45688">
    <property type="match status" value="1"/>
</dbReference>
<evidence type="ECO:0000256" key="19">
    <source>
        <dbReference type="ARBA" id="ARBA00043679"/>
    </source>
</evidence>
<evidence type="ECO:0000256" key="25">
    <source>
        <dbReference type="ARBA" id="ARBA00043798"/>
    </source>
</evidence>
<dbReference type="PROSITE" id="PS00600">
    <property type="entry name" value="AA_TRANSFER_CLASS_3"/>
    <property type="match status" value="1"/>
</dbReference>
<evidence type="ECO:0000256" key="31">
    <source>
        <dbReference type="ARBA" id="ARBA00047892"/>
    </source>
</evidence>
<evidence type="ECO:0000256" key="12">
    <source>
        <dbReference type="ARBA" id="ARBA00039130"/>
    </source>
</evidence>
<dbReference type="InterPro" id="IPR015422">
    <property type="entry name" value="PyrdxlP-dep_Trfase_small"/>
</dbReference>
<comment type="catalytic activity">
    <reaction evidence="25">
        <text>N(omega),N('omega)-dimethyl-L-arginine + pyruvate = 5-(3,3'-dimethylguanidino)-2-oxopentanoate + L-alanine</text>
        <dbReference type="Rhea" id="RHEA:77307"/>
        <dbReference type="ChEBI" id="CHEBI:15361"/>
        <dbReference type="ChEBI" id="CHEBI:57972"/>
        <dbReference type="ChEBI" id="CHEBI:197308"/>
        <dbReference type="ChEBI" id="CHEBI:197310"/>
    </reaction>
</comment>
<dbReference type="Gene3D" id="3.90.1150.10">
    <property type="entry name" value="Aspartate Aminotransferase, domain 1"/>
    <property type="match status" value="1"/>
</dbReference>
<evidence type="ECO:0000256" key="4">
    <source>
        <dbReference type="ARBA" id="ARBA00011881"/>
    </source>
</evidence>
<evidence type="ECO:0000256" key="6">
    <source>
        <dbReference type="ARBA" id="ARBA00022576"/>
    </source>
</evidence>
<comment type="catalytic activity">
    <reaction evidence="33">
        <text>2-oxohexanoate + N(omega),N(omega)-dimethyl-L-arginine = L-2-aminohexanoate + 5-(3,3-dimethylguanidino)-2-oxopentanoate</text>
        <dbReference type="Rhea" id="RHEA:77363"/>
        <dbReference type="ChEBI" id="CHEBI:35177"/>
        <dbReference type="ChEBI" id="CHEBI:58326"/>
        <dbReference type="ChEBI" id="CHEBI:58455"/>
        <dbReference type="ChEBI" id="CHEBI:197301"/>
    </reaction>
</comment>
<evidence type="ECO:0000256" key="30">
    <source>
        <dbReference type="ARBA" id="ARBA00044258"/>
    </source>
</evidence>
<accession>A0ABP0GBG8</accession>
<evidence type="ECO:0000256" key="17">
    <source>
        <dbReference type="ARBA" id="ARBA00042669"/>
    </source>
</evidence>
<comment type="catalytic activity">
    <reaction evidence="18">
        <text>N(omega),N(omega)-dimethyl-L-arginine + pyruvate = 5-(3,3-dimethylguanidino)-2-oxopentanoate + L-alanine</text>
        <dbReference type="Rhea" id="RHEA:77303"/>
        <dbReference type="ChEBI" id="CHEBI:15361"/>
        <dbReference type="ChEBI" id="CHEBI:57972"/>
        <dbReference type="ChEBI" id="CHEBI:58326"/>
        <dbReference type="ChEBI" id="CHEBI:197301"/>
    </reaction>
</comment>
<evidence type="ECO:0000256" key="3">
    <source>
        <dbReference type="ARBA" id="ARBA00008954"/>
    </source>
</evidence>
<comment type="similarity">
    <text evidence="3 39">Belongs to the class-III pyridoxal-phosphate-dependent aminotransferase family.</text>
</comment>
<dbReference type="PANTHER" id="PTHR45688:SF3">
    <property type="entry name" value="ALANINE--GLYOXYLATE AMINOTRANSFERASE 2, MITOCHONDRIAL"/>
    <property type="match status" value="1"/>
</dbReference>
<comment type="catalytic activity">
    <reaction evidence="26">
        <text>3-oxopropanoate + L-alanine = beta-alanine + pyruvate</text>
        <dbReference type="Rhea" id="RHEA:14077"/>
        <dbReference type="ChEBI" id="CHEBI:15361"/>
        <dbReference type="ChEBI" id="CHEBI:33190"/>
        <dbReference type="ChEBI" id="CHEBI:57966"/>
        <dbReference type="ChEBI" id="CHEBI:57972"/>
        <dbReference type="EC" id="2.6.1.18"/>
    </reaction>
    <physiologicalReaction direction="right-to-left" evidence="26">
        <dbReference type="Rhea" id="RHEA:14079"/>
    </physiologicalReaction>
</comment>
<evidence type="ECO:0000256" key="38">
    <source>
        <dbReference type="ARBA" id="ARBA00058068"/>
    </source>
</evidence>
<keyword evidence="7" id="KW-0808">Transferase</keyword>
<dbReference type="InterPro" id="IPR015421">
    <property type="entry name" value="PyrdxlP-dep_Trfase_major"/>
</dbReference>